<keyword evidence="8" id="KW-1185">Reference proteome</keyword>
<dbReference type="RefSeq" id="WP_143489862.1">
    <property type="nucleotide sequence ID" value="NZ_VJOY01000017.1"/>
</dbReference>
<evidence type="ECO:0000256" key="4">
    <source>
        <dbReference type="PROSITE-ProRule" id="PRU00473"/>
    </source>
</evidence>
<dbReference type="PANTHER" id="PTHR30329:SF21">
    <property type="entry name" value="LIPOPROTEIN YIAD-RELATED"/>
    <property type="match status" value="1"/>
</dbReference>
<dbReference type="PANTHER" id="PTHR30329">
    <property type="entry name" value="STATOR ELEMENT OF FLAGELLAR MOTOR COMPLEX"/>
    <property type="match status" value="1"/>
</dbReference>
<feature type="compositionally biased region" description="Pro residues" evidence="5">
    <location>
        <begin position="102"/>
        <end position="114"/>
    </location>
</feature>
<feature type="region of interest" description="Disordered" evidence="5">
    <location>
        <begin position="201"/>
        <end position="232"/>
    </location>
</feature>
<evidence type="ECO:0000256" key="1">
    <source>
        <dbReference type="ARBA" id="ARBA00004442"/>
    </source>
</evidence>
<comment type="subcellular location">
    <subcellularLocation>
        <location evidence="1">Cell outer membrane</location>
    </subcellularLocation>
</comment>
<dbReference type="InterPro" id="IPR036737">
    <property type="entry name" value="OmpA-like_sf"/>
</dbReference>
<dbReference type="AlphaFoldDB" id="A0A553GUY7"/>
<evidence type="ECO:0000313" key="8">
    <source>
        <dbReference type="Proteomes" id="UP000315235"/>
    </source>
</evidence>
<dbReference type="InterPro" id="IPR006665">
    <property type="entry name" value="OmpA-like"/>
</dbReference>
<dbReference type="Gene3D" id="4.10.1080.10">
    <property type="entry name" value="TSP type-3 repeat"/>
    <property type="match status" value="1"/>
</dbReference>
<gene>
    <name evidence="7" type="ORF">FM069_18570</name>
</gene>
<proteinExistence type="predicted"/>
<dbReference type="PRINTS" id="PR01023">
    <property type="entry name" value="NAFLGMOTY"/>
</dbReference>
<dbReference type="SUPFAM" id="SSF103647">
    <property type="entry name" value="TSP type-3 repeat"/>
    <property type="match status" value="1"/>
</dbReference>
<keyword evidence="2 4" id="KW-0472">Membrane</keyword>
<dbReference type="GO" id="GO:0009279">
    <property type="term" value="C:cell outer membrane"/>
    <property type="evidence" value="ECO:0007669"/>
    <property type="project" value="UniProtKB-SubCell"/>
</dbReference>
<evidence type="ECO:0000313" key="7">
    <source>
        <dbReference type="EMBL" id="TRX73317.1"/>
    </source>
</evidence>
<evidence type="ECO:0000256" key="2">
    <source>
        <dbReference type="ARBA" id="ARBA00023136"/>
    </source>
</evidence>
<dbReference type="OrthoDB" id="1149075at2"/>
<keyword evidence="3" id="KW-0998">Cell outer membrane</keyword>
<evidence type="ECO:0000256" key="3">
    <source>
        <dbReference type="ARBA" id="ARBA00023237"/>
    </source>
</evidence>
<dbReference type="Pfam" id="PF00691">
    <property type="entry name" value="OmpA"/>
    <property type="match status" value="1"/>
</dbReference>
<dbReference type="PRINTS" id="PR01021">
    <property type="entry name" value="OMPADOMAIN"/>
</dbReference>
<feature type="region of interest" description="Disordered" evidence="5">
    <location>
        <begin position="74"/>
        <end position="114"/>
    </location>
</feature>
<dbReference type="PROSITE" id="PS51123">
    <property type="entry name" value="OMPA_2"/>
    <property type="match status" value="1"/>
</dbReference>
<evidence type="ECO:0000256" key="5">
    <source>
        <dbReference type="SAM" id="MobiDB-lite"/>
    </source>
</evidence>
<dbReference type="PROSITE" id="PS51257">
    <property type="entry name" value="PROKAR_LIPOPROTEIN"/>
    <property type="match status" value="1"/>
</dbReference>
<dbReference type="InterPro" id="IPR050330">
    <property type="entry name" value="Bact_OuterMem_StrucFunc"/>
</dbReference>
<feature type="domain" description="OmpA-like" evidence="6">
    <location>
        <begin position="121"/>
        <end position="238"/>
    </location>
</feature>
<accession>A0A553GUY7</accession>
<protein>
    <submittedName>
        <fullName evidence="7">OmpA family protein</fullName>
    </submittedName>
</protein>
<organism evidence="7 8">
    <name type="scientific">Pseudomonas mangiferae</name>
    <dbReference type="NCBI Taxonomy" id="2593654"/>
    <lineage>
        <taxon>Bacteria</taxon>
        <taxon>Pseudomonadati</taxon>
        <taxon>Pseudomonadota</taxon>
        <taxon>Gammaproteobacteria</taxon>
        <taxon>Pseudomonadales</taxon>
        <taxon>Pseudomonadaceae</taxon>
        <taxon>Pseudomonas</taxon>
    </lineage>
</organism>
<dbReference type="InterPro" id="IPR028974">
    <property type="entry name" value="TSP_type-3_rpt"/>
</dbReference>
<name>A0A553GUY7_9PSED</name>
<dbReference type="GO" id="GO:0005509">
    <property type="term" value="F:calcium ion binding"/>
    <property type="evidence" value="ECO:0007669"/>
    <property type="project" value="InterPro"/>
</dbReference>
<dbReference type="CDD" id="cd07185">
    <property type="entry name" value="OmpA_C-like"/>
    <property type="match status" value="1"/>
</dbReference>
<reference evidence="7 8" key="1">
    <citation type="submission" date="2019-07" db="EMBL/GenBank/DDBJ databases">
        <title>Pseudomonas mangiferae sp. nov., isolated from bark of mango tree in Thailand.</title>
        <authorList>
            <person name="Srisuk N."/>
            <person name="Anurat P."/>
        </authorList>
    </citation>
    <scope>NUCLEOTIDE SEQUENCE [LARGE SCALE GENOMIC DNA]</scope>
    <source>
        <strain evidence="7 8">DMKU_BBB3-04</strain>
    </source>
</reference>
<evidence type="ECO:0000259" key="6">
    <source>
        <dbReference type="PROSITE" id="PS51123"/>
    </source>
</evidence>
<comment type="caution">
    <text evidence="7">The sequence shown here is derived from an EMBL/GenBank/DDBJ whole genome shotgun (WGS) entry which is preliminary data.</text>
</comment>
<feature type="compositionally biased region" description="Basic and acidic residues" evidence="5">
    <location>
        <begin position="212"/>
        <end position="232"/>
    </location>
</feature>
<dbReference type="Proteomes" id="UP000315235">
    <property type="component" value="Unassembled WGS sequence"/>
</dbReference>
<dbReference type="EMBL" id="VJOY01000017">
    <property type="protein sequence ID" value="TRX73317.1"/>
    <property type="molecule type" value="Genomic_DNA"/>
</dbReference>
<dbReference type="Gene3D" id="3.30.1330.60">
    <property type="entry name" value="OmpA-like domain"/>
    <property type="match status" value="1"/>
</dbReference>
<sequence length="238" mass="24675">MNMLRNAVPLVLMTGFLTGCAGLQKSDWPTCAAVGGAGGAALGAIESTAWAGGGALYGGAMAAAYCWVHGDGDSDGDGVPDSRDKCPDTPPHTQVDATGCPLAPPPAPEPVSAPEPVQPVVMKEETIVVHDLLFGFDSAKLAPQDRTKLDEVAGRLRNEAPEARMTITGHTDSVGSDAYNQKLSERRALSVADYLISSGIPKGSIASVSGAGERKPVADNGSEDGRAQNRRVEILIRR</sequence>
<dbReference type="InterPro" id="IPR006664">
    <property type="entry name" value="OMP_bac"/>
</dbReference>
<dbReference type="SUPFAM" id="SSF103088">
    <property type="entry name" value="OmpA-like"/>
    <property type="match status" value="1"/>
</dbReference>